<reference evidence="2 3" key="1">
    <citation type="submission" date="2019-05" db="EMBL/GenBank/DDBJ databases">
        <title>Another draft genome of Portunus trituberculatus and its Hox gene families provides insights of decapod evolution.</title>
        <authorList>
            <person name="Jeong J.-H."/>
            <person name="Song I."/>
            <person name="Kim S."/>
            <person name="Choi T."/>
            <person name="Kim D."/>
            <person name="Ryu S."/>
            <person name="Kim W."/>
        </authorList>
    </citation>
    <scope>NUCLEOTIDE SEQUENCE [LARGE SCALE GENOMIC DNA]</scope>
    <source>
        <tissue evidence="2">Muscle</tissue>
    </source>
</reference>
<evidence type="ECO:0000313" key="3">
    <source>
        <dbReference type="Proteomes" id="UP000324222"/>
    </source>
</evidence>
<name>A0A5B7EH42_PORTR</name>
<keyword evidence="3" id="KW-1185">Reference proteome</keyword>
<feature type="compositionally biased region" description="Low complexity" evidence="1">
    <location>
        <begin position="54"/>
        <end position="63"/>
    </location>
</feature>
<gene>
    <name evidence="2" type="ORF">E2C01_025163</name>
</gene>
<proteinExistence type="predicted"/>
<evidence type="ECO:0000313" key="2">
    <source>
        <dbReference type="EMBL" id="MPC31864.1"/>
    </source>
</evidence>
<sequence>MESGPTKNISKKSREEATSEERLAAYKELLPSGTSLQQQQQPQHNSCHEEEQEPVQPCQPKHT</sequence>
<feature type="compositionally biased region" description="Basic and acidic residues" evidence="1">
    <location>
        <begin position="12"/>
        <end position="25"/>
    </location>
</feature>
<feature type="region of interest" description="Disordered" evidence="1">
    <location>
        <begin position="1"/>
        <end position="63"/>
    </location>
</feature>
<dbReference type="EMBL" id="VSRR010002520">
    <property type="protein sequence ID" value="MPC31864.1"/>
    <property type="molecule type" value="Genomic_DNA"/>
</dbReference>
<accession>A0A5B7EH42</accession>
<dbReference type="Proteomes" id="UP000324222">
    <property type="component" value="Unassembled WGS sequence"/>
</dbReference>
<protein>
    <submittedName>
        <fullName evidence="2">Uncharacterized protein</fullName>
    </submittedName>
</protein>
<evidence type="ECO:0000256" key="1">
    <source>
        <dbReference type="SAM" id="MobiDB-lite"/>
    </source>
</evidence>
<dbReference type="AlphaFoldDB" id="A0A5B7EH42"/>
<comment type="caution">
    <text evidence="2">The sequence shown here is derived from an EMBL/GenBank/DDBJ whole genome shotgun (WGS) entry which is preliminary data.</text>
</comment>
<organism evidence="2 3">
    <name type="scientific">Portunus trituberculatus</name>
    <name type="common">Swimming crab</name>
    <name type="synonym">Neptunus trituberculatus</name>
    <dbReference type="NCBI Taxonomy" id="210409"/>
    <lineage>
        <taxon>Eukaryota</taxon>
        <taxon>Metazoa</taxon>
        <taxon>Ecdysozoa</taxon>
        <taxon>Arthropoda</taxon>
        <taxon>Crustacea</taxon>
        <taxon>Multicrustacea</taxon>
        <taxon>Malacostraca</taxon>
        <taxon>Eumalacostraca</taxon>
        <taxon>Eucarida</taxon>
        <taxon>Decapoda</taxon>
        <taxon>Pleocyemata</taxon>
        <taxon>Brachyura</taxon>
        <taxon>Eubrachyura</taxon>
        <taxon>Portunoidea</taxon>
        <taxon>Portunidae</taxon>
        <taxon>Portuninae</taxon>
        <taxon>Portunus</taxon>
    </lineage>
</organism>